<organism evidence="1 2">
    <name type="scientific">Tetrahymena thermophila (strain SB210)</name>
    <dbReference type="NCBI Taxonomy" id="312017"/>
    <lineage>
        <taxon>Eukaryota</taxon>
        <taxon>Sar</taxon>
        <taxon>Alveolata</taxon>
        <taxon>Ciliophora</taxon>
        <taxon>Intramacronucleata</taxon>
        <taxon>Oligohymenophorea</taxon>
        <taxon>Hymenostomatida</taxon>
        <taxon>Tetrahymenina</taxon>
        <taxon>Tetrahymenidae</taxon>
        <taxon>Tetrahymena</taxon>
    </lineage>
</organism>
<dbReference type="GeneID" id="24440004"/>
<keyword evidence="2" id="KW-1185">Reference proteome</keyword>
<gene>
    <name evidence="1" type="ORF">TTHERM_000647238</name>
</gene>
<dbReference type="Proteomes" id="UP000009168">
    <property type="component" value="Unassembled WGS sequence"/>
</dbReference>
<dbReference type="KEGG" id="tet:TTHERM_000647238"/>
<dbReference type="RefSeq" id="XP_012656385.1">
    <property type="nucleotide sequence ID" value="XM_012800931.1"/>
</dbReference>
<proteinExistence type="predicted"/>
<accession>W7XBN0</accession>
<dbReference type="EMBL" id="GG662245">
    <property type="protein sequence ID" value="EWS71086.1"/>
    <property type="molecule type" value="Genomic_DNA"/>
</dbReference>
<protein>
    <submittedName>
        <fullName evidence="1">Uncharacterized protein</fullName>
    </submittedName>
</protein>
<dbReference type="AlphaFoldDB" id="W7XBN0"/>
<reference evidence="2" key="1">
    <citation type="journal article" date="2006" name="PLoS Biol.">
        <title>Macronuclear genome sequence of the ciliate Tetrahymena thermophila, a model eukaryote.</title>
        <authorList>
            <person name="Eisen J.A."/>
            <person name="Coyne R.S."/>
            <person name="Wu M."/>
            <person name="Wu D."/>
            <person name="Thiagarajan M."/>
            <person name="Wortman J.R."/>
            <person name="Badger J.H."/>
            <person name="Ren Q."/>
            <person name="Amedeo P."/>
            <person name="Jones K.M."/>
            <person name="Tallon L.J."/>
            <person name="Delcher A.L."/>
            <person name="Salzberg S.L."/>
            <person name="Silva J.C."/>
            <person name="Haas B.J."/>
            <person name="Majoros W.H."/>
            <person name="Farzad M."/>
            <person name="Carlton J.M."/>
            <person name="Smith R.K. Jr."/>
            <person name="Garg J."/>
            <person name="Pearlman R.E."/>
            <person name="Karrer K.M."/>
            <person name="Sun L."/>
            <person name="Manning G."/>
            <person name="Elde N.C."/>
            <person name="Turkewitz A.P."/>
            <person name="Asai D.J."/>
            <person name="Wilkes D.E."/>
            <person name="Wang Y."/>
            <person name="Cai H."/>
            <person name="Collins K."/>
            <person name="Stewart B.A."/>
            <person name="Lee S.R."/>
            <person name="Wilamowska K."/>
            <person name="Weinberg Z."/>
            <person name="Ruzzo W.L."/>
            <person name="Wloga D."/>
            <person name="Gaertig J."/>
            <person name="Frankel J."/>
            <person name="Tsao C.-C."/>
            <person name="Gorovsky M.A."/>
            <person name="Keeling P.J."/>
            <person name="Waller R.F."/>
            <person name="Patron N.J."/>
            <person name="Cherry J.M."/>
            <person name="Stover N.A."/>
            <person name="Krieger C.J."/>
            <person name="del Toro C."/>
            <person name="Ryder H.F."/>
            <person name="Williamson S.C."/>
            <person name="Barbeau R.A."/>
            <person name="Hamilton E.P."/>
            <person name="Orias E."/>
        </authorList>
    </citation>
    <scope>NUCLEOTIDE SEQUENCE [LARGE SCALE GENOMIC DNA]</scope>
    <source>
        <strain evidence="2">SB210</strain>
    </source>
</reference>
<sequence length="86" mass="9684">MPNINTLSKVSTHDIAFLALNAKGLGLKRQTNSISNFNIVNTIINSLLLLQFFQSQTLNNNCKGNEQISFHLTQYFTLIKIKSTEI</sequence>
<name>W7XBN0_TETTS</name>
<evidence type="ECO:0000313" key="2">
    <source>
        <dbReference type="Proteomes" id="UP000009168"/>
    </source>
</evidence>
<dbReference type="InParanoid" id="W7XBN0"/>
<evidence type="ECO:0000313" key="1">
    <source>
        <dbReference type="EMBL" id="EWS71086.1"/>
    </source>
</evidence>